<dbReference type="GeneID" id="66858882"/>
<reference evidence="3 4" key="1">
    <citation type="submission" date="2022-03" db="EMBL/GenBank/DDBJ databases">
        <title>Complete genome of Streptomyces rimosus ssp. rimosus R7 (=ATCC 10970).</title>
        <authorList>
            <person name="Beganovic S."/>
            <person name="Ruckert C."/>
            <person name="Busche T."/>
            <person name="Kalinowski J."/>
            <person name="Wittmann C."/>
        </authorList>
    </citation>
    <scope>NUCLEOTIDE SEQUENCE [LARGE SCALE GENOMIC DNA]</scope>
    <source>
        <strain evidence="3 4">R7</strain>
    </source>
</reference>
<evidence type="ECO:0000313" key="3">
    <source>
        <dbReference type="EMBL" id="UNZ02033.1"/>
    </source>
</evidence>
<comment type="pathway">
    <text evidence="1">Cofactor biosynthesis; thiamine diphosphate biosynthesis.</text>
</comment>
<gene>
    <name evidence="3" type="ORF">SRIMR7_07755</name>
</gene>
<sequence length="231" mass="24266">MARENDATAADRPGTPTADGILEAAARELAPGAGDNPLVARIAAGEAPREVFAALALEQHQIIAADRRSFRHLAHRADGDPPVAAFFGALADGESLALDALQGLADACGLDADAVRDHEPRAGCQAYPSYVARLALGAEPADVVIAVTANFAAWGGYCATVAHALRTRYGFPDTACAFFDFFAGPAAELDGLARDAVRHGLATSRVTPRLAHRYGRLLQAYELMFWAALAE</sequence>
<dbReference type="InterPro" id="IPR004305">
    <property type="entry name" value="Thiaminase-2/PQQC"/>
</dbReference>
<dbReference type="RefSeq" id="WP_003983120.1">
    <property type="nucleotide sequence ID" value="NZ_CP043497.1"/>
</dbReference>
<evidence type="ECO:0000256" key="1">
    <source>
        <dbReference type="ARBA" id="ARBA00004948"/>
    </source>
</evidence>
<dbReference type="Pfam" id="PF03070">
    <property type="entry name" value="TENA_THI-4"/>
    <property type="match status" value="1"/>
</dbReference>
<dbReference type="Gene3D" id="1.20.910.10">
    <property type="entry name" value="Heme oxygenase-like"/>
    <property type="match status" value="1"/>
</dbReference>
<evidence type="ECO:0000259" key="2">
    <source>
        <dbReference type="Pfam" id="PF03070"/>
    </source>
</evidence>
<dbReference type="SUPFAM" id="SSF48613">
    <property type="entry name" value="Heme oxygenase-like"/>
    <property type="match status" value="1"/>
</dbReference>
<keyword evidence="4" id="KW-1185">Reference proteome</keyword>
<proteinExistence type="predicted"/>
<accession>A0ABY3YX36</accession>
<name>A0ABY3YX36_STRRM</name>
<organism evidence="3 4">
    <name type="scientific">Streptomyces rimosus subsp. rimosus</name>
    <dbReference type="NCBI Taxonomy" id="132474"/>
    <lineage>
        <taxon>Bacteria</taxon>
        <taxon>Bacillati</taxon>
        <taxon>Actinomycetota</taxon>
        <taxon>Actinomycetes</taxon>
        <taxon>Kitasatosporales</taxon>
        <taxon>Streptomycetaceae</taxon>
        <taxon>Streptomyces</taxon>
    </lineage>
</organism>
<evidence type="ECO:0000313" key="4">
    <source>
        <dbReference type="Proteomes" id="UP000829494"/>
    </source>
</evidence>
<protein>
    <recommendedName>
        <fullName evidence="2">Thiaminase-2/PQQC domain-containing protein</fullName>
    </recommendedName>
</protein>
<dbReference type="EMBL" id="CP094298">
    <property type="protein sequence ID" value="UNZ02033.1"/>
    <property type="molecule type" value="Genomic_DNA"/>
</dbReference>
<dbReference type="InterPro" id="IPR016084">
    <property type="entry name" value="Haem_Oase-like_multi-hlx"/>
</dbReference>
<feature type="domain" description="Thiaminase-2/PQQC" evidence="2">
    <location>
        <begin position="37"/>
        <end position="166"/>
    </location>
</feature>
<dbReference type="Proteomes" id="UP000829494">
    <property type="component" value="Chromosome"/>
</dbReference>